<reference evidence="2" key="1">
    <citation type="submission" date="2018-06" db="EMBL/GenBank/DDBJ databases">
        <authorList>
            <person name="Zhirakovskaya E."/>
        </authorList>
    </citation>
    <scope>NUCLEOTIDE SEQUENCE</scope>
</reference>
<organism evidence="2">
    <name type="scientific">hydrothermal vent metagenome</name>
    <dbReference type="NCBI Taxonomy" id="652676"/>
    <lineage>
        <taxon>unclassified sequences</taxon>
        <taxon>metagenomes</taxon>
        <taxon>ecological metagenomes</taxon>
    </lineage>
</organism>
<evidence type="ECO:0000313" key="2">
    <source>
        <dbReference type="EMBL" id="VAX37478.1"/>
    </source>
</evidence>
<evidence type="ECO:0000256" key="1">
    <source>
        <dbReference type="SAM" id="MobiDB-lite"/>
    </source>
</evidence>
<name>A0A3B1DN45_9ZZZZ</name>
<accession>A0A3B1DN45</accession>
<sequence length="201" mass="22684">MGNALLGIGRCLHQDVSTKMSRWNWHNIWLVVSIGVGKLLAPLPPNRACGSPVSSFTSKRIDKQHDGLRPEKITQQLQRRNSSNVDDRFHDTGIILLTWKSFAQLPCRFRQQVVRLTDADSSLMPGTRQSKQTAPRRGKGGIPFAHNPTANNTTKTHKLEILKSLMHNGRLARQRSRAMWNSFYHAVILFQVTISQPNSIA</sequence>
<dbReference type="AlphaFoldDB" id="A0A3B1DN45"/>
<protein>
    <submittedName>
        <fullName evidence="2">Uncharacterized protein</fullName>
    </submittedName>
</protein>
<dbReference type="EMBL" id="UOGL01000124">
    <property type="protein sequence ID" value="VAX37478.1"/>
    <property type="molecule type" value="Genomic_DNA"/>
</dbReference>
<proteinExistence type="predicted"/>
<feature type="region of interest" description="Disordered" evidence="1">
    <location>
        <begin position="122"/>
        <end position="155"/>
    </location>
</feature>
<gene>
    <name evidence="2" type="ORF">MNBD_PLANCTO02-2243</name>
</gene>